<dbReference type="PANTHER" id="PTHR43875">
    <property type="entry name" value="MALTODEXTRIN IMPORT ATP-BINDING PROTEIN MSMX"/>
    <property type="match status" value="1"/>
</dbReference>
<dbReference type="InterPro" id="IPR015855">
    <property type="entry name" value="ABC_transpr_MalK-like"/>
</dbReference>
<dbReference type="InterPro" id="IPR027417">
    <property type="entry name" value="P-loop_NTPase"/>
</dbReference>
<evidence type="ECO:0000256" key="2">
    <source>
        <dbReference type="ARBA" id="ARBA00022448"/>
    </source>
</evidence>
<evidence type="ECO:0000256" key="1">
    <source>
        <dbReference type="ARBA" id="ARBA00005417"/>
    </source>
</evidence>
<dbReference type="Proteomes" id="UP000199382">
    <property type="component" value="Unassembled WGS sequence"/>
</dbReference>
<dbReference type="GO" id="GO:0140359">
    <property type="term" value="F:ABC-type transporter activity"/>
    <property type="evidence" value="ECO:0007669"/>
    <property type="project" value="InterPro"/>
</dbReference>
<dbReference type="InterPro" id="IPR017871">
    <property type="entry name" value="ABC_transporter-like_CS"/>
</dbReference>
<organism evidence="6 7">
    <name type="scientific">Aliiruegeria lutimaris</name>
    <dbReference type="NCBI Taxonomy" id="571298"/>
    <lineage>
        <taxon>Bacteria</taxon>
        <taxon>Pseudomonadati</taxon>
        <taxon>Pseudomonadota</taxon>
        <taxon>Alphaproteobacteria</taxon>
        <taxon>Rhodobacterales</taxon>
        <taxon>Roseobacteraceae</taxon>
        <taxon>Aliiruegeria</taxon>
    </lineage>
</organism>
<evidence type="ECO:0000256" key="3">
    <source>
        <dbReference type="ARBA" id="ARBA00022741"/>
    </source>
</evidence>
<protein>
    <submittedName>
        <fullName evidence="6">Carbohydrate ABC transporter ATP-binding protein, CUT1 family</fullName>
    </submittedName>
</protein>
<reference evidence="6 7" key="1">
    <citation type="submission" date="2016-10" db="EMBL/GenBank/DDBJ databases">
        <authorList>
            <person name="de Groot N.N."/>
        </authorList>
    </citation>
    <scope>NUCLEOTIDE SEQUENCE [LARGE SCALE GENOMIC DNA]</scope>
    <source>
        <strain evidence="6 7">DSM 25294</strain>
    </source>
</reference>
<dbReference type="InterPro" id="IPR012340">
    <property type="entry name" value="NA-bd_OB-fold"/>
</dbReference>
<dbReference type="OrthoDB" id="9802264at2"/>
<keyword evidence="4 6" id="KW-0067">ATP-binding</keyword>
<dbReference type="NCBIfam" id="NF008653">
    <property type="entry name" value="PRK11650.1"/>
    <property type="match status" value="1"/>
</dbReference>
<accession>A0A1G9GP58</accession>
<proteinExistence type="inferred from homology"/>
<keyword evidence="3" id="KW-0547">Nucleotide-binding</keyword>
<dbReference type="PROSITE" id="PS00211">
    <property type="entry name" value="ABC_TRANSPORTER_1"/>
    <property type="match status" value="1"/>
</dbReference>
<evidence type="ECO:0000313" key="7">
    <source>
        <dbReference type="Proteomes" id="UP000199382"/>
    </source>
</evidence>
<dbReference type="InterPro" id="IPR047641">
    <property type="entry name" value="ABC_transpr_MalK/UgpC-like"/>
</dbReference>
<dbReference type="STRING" id="571298.SAMN04488026_106431"/>
<dbReference type="AlphaFoldDB" id="A0A1G9GP58"/>
<dbReference type="GO" id="GO:0008643">
    <property type="term" value="P:carbohydrate transport"/>
    <property type="evidence" value="ECO:0007669"/>
    <property type="project" value="InterPro"/>
</dbReference>
<gene>
    <name evidence="6" type="ORF">SAMN04488026_106431</name>
</gene>
<evidence type="ECO:0000313" key="6">
    <source>
        <dbReference type="EMBL" id="SDL02469.1"/>
    </source>
</evidence>
<dbReference type="GO" id="GO:0005524">
    <property type="term" value="F:ATP binding"/>
    <property type="evidence" value="ECO:0007669"/>
    <property type="project" value="UniProtKB-KW"/>
</dbReference>
<evidence type="ECO:0000256" key="4">
    <source>
        <dbReference type="ARBA" id="ARBA00022840"/>
    </source>
</evidence>
<comment type="similarity">
    <text evidence="1">Belongs to the ABC transporter superfamily.</text>
</comment>
<dbReference type="Gene3D" id="3.40.50.300">
    <property type="entry name" value="P-loop containing nucleotide triphosphate hydrolases"/>
    <property type="match status" value="1"/>
</dbReference>
<keyword evidence="7" id="KW-1185">Reference proteome</keyword>
<name>A0A1G9GP58_9RHOB</name>
<dbReference type="Pfam" id="PF17912">
    <property type="entry name" value="OB_MalK"/>
    <property type="match status" value="1"/>
</dbReference>
<sequence>MASLTIDKLIKSFGAVEVLKGIDLEIEDGGFLVLVGPSGCGKSTLLNCIAGLEKTTSGEIRIGERNVEGLHPSKRDIAMVFQSYALYPNMTVRGNISFGMEIRGVDKAEQENAIQEVADILQIGELLDRKPSQLSGGQRQRVAMGRALVRHPQVFLFDEPLSNLDAKLRVDMRTEIKRLHKRMGTTIVYVTHDQIEALTLATKIAVLEAGYLQQFGTPDEIYNDPNNMFVADFMGSPSMNLIDGTLVERDGALEVQIAGHGGSSISLPVPDGAEMRKHVGGPIVFGIRPEAMTDPDGADRTSPHIETRDCYIEVSQPAGSDTFALTPLGGKECIARFRADARIELGAFSPISFNMTKAVFFDPQTTGRIR</sequence>
<dbReference type="GO" id="GO:0016887">
    <property type="term" value="F:ATP hydrolysis activity"/>
    <property type="evidence" value="ECO:0007669"/>
    <property type="project" value="InterPro"/>
</dbReference>
<dbReference type="PROSITE" id="PS50893">
    <property type="entry name" value="ABC_TRANSPORTER_2"/>
    <property type="match status" value="1"/>
</dbReference>
<dbReference type="InterPro" id="IPR003439">
    <property type="entry name" value="ABC_transporter-like_ATP-bd"/>
</dbReference>
<feature type="domain" description="ABC transporter" evidence="5">
    <location>
        <begin position="4"/>
        <end position="234"/>
    </location>
</feature>
<dbReference type="CDD" id="cd03301">
    <property type="entry name" value="ABC_MalK_N"/>
    <property type="match status" value="1"/>
</dbReference>
<keyword evidence="2" id="KW-0813">Transport</keyword>
<dbReference type="EMBL" id="FNEK01000064">
    <property type="protein sequence ID" value="SDL02469.1"/>
    <property type="molecule type" value="Genomic_DNA"/>
</dbReference>
<dbReference type="SUPFAM" id="SSF50331">
    <property type="entry name" value="MOP-like"/>
    <property type="match status" value="1"/>
</dbReference>
<dbReference type="RefSeq" id="WP_093162244.1">
    <property type="nucleotide sequence ID" value="NZ_FNEK01000064.1"/>
</dbReference>
<dbReference type="FunFam" id="3.40.50.300:FF:000042">
    <property type="entry name" value="Maltose/maltodextrin ABC transporter, ATP-binding protein"/>
    <property type="match status" value="1"/>
</dbReference>
<dbReference type="Gene3D" id="2.40.50.100">
    <property type="match status" value="1"/>
</dbReference>
<dbReference type="InterPro" id="IPR008995">
    <property type="entry name" value="Mo/tungstate-bd_C_term_dom"/>
</dbReference>
<evidence type="ECO:0000259" key="5">
    <source>
        <dbReference type="PROSITE" id="PS50893"/>
    </source>
</evidence>
<dbReference type="GO" id="GO:0055052">
    <property type="term" value="C:ATP-binding cassette (ABC) transporter complex, substrate-binding subunit-containing"/>
    <property type="evidence" value="ECO:0007669"/>
    <property type="project" value="TreeGrafter"/>
</dbReference>
<dbReference type="PANTHER" id="PTHR43875:SF14">
    <property type="entry name" value="ABC TRANSPORTER ATP-BINDING PROTEIN"/>
    <property type="match status" value="1"/>
</dbReference>
<dbReference type="SUPFAM" id="SSF52540">
    <property type="entry name" value="P-loop containing nucleoside triphosphate hydrolases"/>
    <property type="match status" value="1"/>
</dbReference>
<dbReference type="SMART" id="SM00382">
    <property type="entry name" value="AAA"/>
    <property type="match status" value="1"/>
</dbReference>
<dbReference type="Gene3D" id="2.40.50.140">
    <property type="entry name" value="Nucleic acid-binding proteins"/>
    <property type="match status" value="1"/>
</dbReference>
<dbReference type="InterPro" id="IPR003593">
    <property type="entry name" value="AAA+_ATPase"/>
</dbReference>
<dbReference type="InterPro" id="IPR040582">
    <property type="entry name" value="OB_MalK-like"/>
</dbReference>
<dbReference type="Pfam" id="PF00005">
    <property type="entry name" value="ABC_tran"/>
    <property type="match status" value="1"/>
</dbReference>